<dbReference type="GO" id="GO:0008168">
    <property type="term" value="F:methyltransferase activity"/>
    <property type="evidence" value="ECO:0007669"/>
    <property type="project" value="UniProtKB-KW"/>
</dbReference>
<keyword evidence="2 5" id="KW-0812">Transmembrane</keyword>
<evidence type="ECO:0000313" key="7">
    <source>
        <dbReference type="Proteomes" id="UP000503017"/>
    </source>
</evidence>
<proteinExistence type="predicted"/>
<organism evidence="6 7">
    <name type="scientific">Mesorhizobium loti R88b</name>
    <dbReference type="NCBI Taxonomy" id="935548"/>
    <lineage>
        <taxon>Bacteria</taxon>
        <taxon>Pseudomonadati</taxon>
        <taxon>Pseudomonadota</taxon>
        <taxon>Alphaproteobacteria</taxon>
        <taxon>Hyphomicrobiales</taxon>
        <taxon>Phyllobacteriaceae</taxon>
        <taxon>Mesorhizobium</taxon>
    </lineage>
</organism>
<dbReference type="EMBL" id="CP033367">
    <property type="protein sequence ID" value="QKD06392.1"/>
    <property type="molecule type" value="Genomic_DNA"/>
</dbReference>
<evidence type="ECO:0000256" key="5">
    <source>
        <dbReference type="SAM" id="Phobius"/>
    </source>
</evidence>
<dbReference type="PANTHER" id="PTHR12714:SF24">
    <property type="entry name" value="SLR1182 PROTEIN"/>
    <property type="match status" value="1"/>
</dbReference>
<dbReference type="InterPro" id="IPR007318">
    <property type="entry name" value="Phopholipid_MeTrfase"/>
</dbReference>
<evidence type="ECO:0000256" key="4">
    <source>
        <dbReference type="ARBA" id="ARBA00023136"/>
    </source>
</evidence>
<dbReference type="GO" id="GO:0012505">
    <property type="term" value="C:endomembrane system"/>
    <property type="evidence" value="ECO:0007669"/>
    <property type="project" value="UniProtKB-SubCell"/>
</dbReference>
<dbReference type="Pfam" id="PF04191">
    <property type="entry name" value="PEMT"/>
    <property type="match status" value="1"/>
</dbReference>
<keyword evidence="6" id="KW-0808">Transferase</keyword>
<keyword evidence="3 5" id="KW-1133">Transmembrane helix</keyword>
<dbReference type="Proteomes" id="UP000503017">
    <property type="component" value="Chromosome"/>
</dbReference>
<gene>
    <name evidence="6" type="ORF">EB235_17755</name>
</gene>
<reference evidence="6 7" key="1">
    <citation type="submission" date="2018-10" db="EMBL/GenBank/DDBJ databases">
        <authorList>
            <person name="Perry B.J."/>
            <person name="Sullivan J.T."/>
            <person name="Murphy R.J.T."/>
            <person name="Ramsay J.P."/>
            <person name="Ronson C.W."/>
        </authorList>
    </citation>
    <scope>NUCLEOTIDE SEQUENCE [LARGE SCALE GENOMIC DNA]</scope>
    <source>
        <strain evidence="6 7">R88b</strain>
    </source>
</reference>
<keyword evidence="4 5" id="KW-0472">Membrane</keyword>
<sequence length="188" mass="20788">MRPGTAMVLLWLIWVVSWAAAAFWADQAQKRAGFRAEAPYRAVLVLGIILFFIPAHGYVGRFRLWFPSLAEAWICVVLVAIGLAFSWWARLHLGRLWSGTVTAKAEHRVIDTGPYGLVRHPIYTGLLLGLLATMAAKGTIWGVAGAILLVIGIVMKAKLEERFLRGELGSAYDDYARRVPMLVPFAPA</sequence>
<evidence type="ECO:0000313" key="6">
    <source>
        <dbReference type="EMBL" id="QKD06392.1"/>
    </source>
</evidence>
<dbReference type="Gene3D" id="1.20.120.1630">
    <property type="match status" value="1"/>
</dbReference>
<evidence type="ECO:0000256" key="3">
    <source>
        <dbReference type="ARBA" id="ARBA00022989"/>
    </source>
</evidence>
<dbReference type="PANTHER" id="PTHR12714">
    <property type="entry name" value="PROTEIN-S ISOPRENYLCYSTEINE O-METHYLTRANSFERASE"/>
    <property type="match status" value="1"/>
</dbReference>
<keyword evidence="6" id="KW-0489">Methyltransferase</keyword>
<accession>A0A6M7WWC6</accession>
<dbReference type="GO" id="GO:0032259">
    <property type="term" value="P:methylation"/>
    <property type="evidence" value="ECO:0007669"/>
    <property type="project" value="UniProtKB-KW"/>
</dbReference>
<feature type="transmembrane region" description="Helical" evidence="5">
    <location>
        <begin position="71"/>
        <end position="89"/>
    </location>
</feature>
<evidence type="ECO:0000256" key="1">
    <source>
        <dbReference type="ARBA" id="ARBA00004127"/>
    </source>
</evidence>
<name>A0A6M7WWC6_RHILI</name>
<evidence type="ECO:0000256" key="2">
    <source>
        <dbReference type="ARBA" id="ARBA00022692"/>
    </source>
</evidence>
<feature type="transmembrane region" description="Helical" evidence="5">
    <location>
        <begin position="122"/>
        <end position="155"/>
    </location>
</feature>
<feature type="transmembrane region" description="Helical" evidence="5">
    <location>
        <begin position="38"/>
        <end position="59"/>
    </location>
</feature>
<protein>
    <submittedName>
        <fullName evidence="6">Isoprenylcysteine carboxylmethyltransferase family protein</fullName>
    </submittedName>
</protein>
<dbReference type="AlphaFoldDB" id="A0A6M7WWC6"/>
<comment type="subcellular location">
    <subcellularLocation>
        <location evidence="1">Endomembrane system</location>
        <topology evidence="1">Multi-pass membrane protein</topology>
    </subcellularLocation>
</comment>